<organism evidence="5 6">
    <name type="scientific">Halorubrum ezzemoulense DSM 17463</name>
    <dbReference type="NCBI Taxonomy" id="1121945"/>
    <lineage>
        <taxon>Archaea</taxon>
        <taxon>Methanobacteriati</taxon>
        <taxon>Methanobacteriota</taxon>
        <taxon>Stenosarchaea group</taxon>
        <taxon>Halobacteria</taxon>
        <taxon>Halobacteriales</taxon>
        <taxon>Haloferacaceae</taxon>
        <taxon>Halorubrum</taxon>
    </lineage>
</organism>
<dbReference type="Pfam" id="PF08242">
    <property type="entry name" value="Methyltransf_12"/>
    <property type="match status" value="1"/>
</dbReference>
<dbReference type="AlphaFoldDB" id="A0A1X4H7N3"/>
<dbReference type="InterPro" id="IPR013217">
    <property type="entry name" value="Methyltransf_12"/>
</dbReference>
<keyword evidence="1 5" id="KW-0489">Methyltransferase</keyword>
<accession>A0A1X4H7N3</accession>
<feature type="domain" description="Methyltransferase type 12" evidence="4">
    <location>
        <begin position="55"/>
        <end position="148"/>
    </location>
</feature>
<keyword evidence="2 5" id="KW-0808">Transferase</keyword>
<keyword evidence="3" id="KW-0949">S-adenosyl-L-methionine</keyword>
<name>A0A1X4H7N3_HALEZ</name>
<proteinExistence type="predicted"/>
<evidence type="ECO:0000259" key="4">
    <source>
        <dbReference type="Pfam" id="PF08242"/>
    </source>
</evidence>
<evidence type="ECO:0000313" key="5">
    <source>
        <dbReference type="EMBL" id="OSP07242.1"/>
    </source>
</evidence>
<dbReference type="eggNOG" id="arCOG04347">
    <property type="taxonomic scope" value="Archaea"/>
</dbReference>
<comment type="caution">
    <text evidence="5">The sequence shown here is derived from an EMBL/GenBank/DDBJ whole genome shotgun (WGS) entry which is preliminary data.</text>
</comment>
<evidence type="ECO:0000256" key="2">
    <source>
        <dbReference type="ARBA" id="ARBA00022679"/>
    </source>
</evidence>
<evidence type="ECO:0000256" key="1">
    <source>
        <dbReference type="ARBA" id="ARBA00022603"/>
    </source>
</evidence>
<dbReference type="PANTHER" id="PTHR43464:SF19">
    <property type="entry name" value="UBIQUINONE BIOSYNTHESIS O-METHYLTRANSFERASE, MITOCHONDRIAL"/>
    <property type="match status" value="1"/>
</dbReference>
<dbReference type="EMBL" id="NEDJ01000025">
    <property type="protein sequence ID" value="OSP07242.1"/>
    <property type="molecule type" value="Genomic_DNA"/>
</dbReference>
<dbReference type="InterPro" id="IPR029063">
    <property type="entry name" value="SAM-dependent_MTases_sf"/>
</dbReference>
<dbReference type="GO" id="GO:0008168">
    <property type="term" value="F:methyltransferase activity"/>
    <property type="evidence" value="ECO:0007669"/>
    <property type="project" value="UniProtKB-KW"/>
</dbReference>
<sequence length="236" mass="26503">MTETQYAGTIDWGEYWDGADEAVREDTGPSADLVAEPFVEFLDANFRDGPDAYADVGCGPGDLAFEVAERYPDTTVVGYDAAEAVLAANRERAREADREVAFERAVLPEFDPDRRFDVVSCLFTLCYVADIARAIERLYGAVEPGGCLVFNYHNRLARAHYNRIAEAPHEHLGEDAVWDPERFTDRFELVLAGENLLSYERIHEVLGAWPQSVFSLADDAEPYAAHRYEPLVYVPK</sequence>
<dbReference type="SUPFAM" id="SSF53335">
    <property type="entry name" value="S-adenosyl-L-methionine-dependent methyltransferases"/>
    <property type="match status" value="1"/>
</dbReference>
<gene>
    <name evidence="5" type="ORF">B9H04_08780</name>
</gene>
<dbReference type="STRING" id="1121945.GCA_000421805_01300"/>
<dbReference type="Gene3D" id="3.40.50.150">
    <property type="entry name" value="Vaccinia Virus protein VP39"/>
    <property type="match status" value="1"/>
</dbReference>
<evidence type="ECO:0000313" key="6">
    <source>
        <dbReference type="Proteomes" id="UP000193587"/>
    </source>
</evidence>
<evidence type="ECO:0000256" key="3">
    <source>
        <dbReference type="ARBA" id="ARBA00022691"/>
    </source>
</evidence>
<reference evidence="5 6" key="1">
    <citation type="submission" date="2017-04" db="EMBL/GenBank/DDBJ databases">
        <title>MLSA of the genus Halorubrum.</title>
        <authorList>
            <person name="De La Haba R."/>
            <person name="Sanchez-Porro C."/>
            <person name="Infante-Dominguez C."/>
            <person name="Ventosa A."/>
        </authorList>
    </citation>
    <scope>NUCLEOTIDE SEQUENCE [LARGE SCALE GENOMIC DNA]</scope>
    <source>
        <strain evidence="5 6">DSM 17463</strain>
    </source>
</reference>
<dbReference type="GO" id="GO:0032259">
    <property type="term" value="P:methylation"/>
    <property type="evidence" value="ECO:0007669"/>
    <property type="project" value="UniProtKB-KW"/>
</dbReference>
<dbReference type="CDD" id="cd02440">
    <property type="entry name" value="AdoMet_MTases"/>
    <property type="match status" value="1"/>
</dbReference>
<protein>
    <submittedName>
        <fullName evidence="5">Type 11 methyltransferase</fullName>
    </submittedName>
</protein>
<dbReference type="PANTHER" id="PTHR43464">
    <property type="entry name" value="METHYLTRANSFERASE"/>
    <property type="match status" value="1"/>
</dbReference>
<dbReference type="RefSeq" id="WP_049930991.1">
    <property type="nucleotide sequence ID" value="NZ_ATXS01000003.1"/>
</dbReference>
<dbReference type="Proteomes" id="UP000193587">
    <property type="component" value="Unassembled WGS sequence"/>
</dbReference>